<dbReference type="PANTHER" id="PTHR11247:SF27">
    <property type="entry name" value="LYSOSOMAL THIOESTERASE PPT2"/>
    <property type="match status" value="1"/>
</dbReference>
<keyword evidence="2 10" id="KW-0732">Signal</keyword>
<evidence type="ECO:0000313" key="11">
    <source>
        <dbReference type="EMBL" id="CAI3978762.1"/>
    </source>
</evidence>
<dbReference type="InterPro" id="IPR002472">
    <property type="entry name" value="Palm_thioest"/>
</dbReference>
<name>A0A9P1BSZ9_9DINO</name>
<evidence type="ECO:0000256" key="6">
    <source>
        <dbReference type="ARBA" id="ARBA00023228"/>
    </source>
</evidence>
<dbReference type="EMBL" id="CAMXCT020000435">
    <property type="protein sequence ID" value="CAL1132137.1"/>
    <property type="molecule type" value="Genomic_DNA"/>
</dbReference>
<evidence type="ECO:0000256" key="4">
    <source>
        <dbReference type="ARBA" id="ARBA00023157"/>
    </source>
</evidence>
<dbReference type="OrthoDB" id="429424at2759"/>
<evidence type="ECO:0000256" key="5">
    <source>
        <dbReference type="ARBA" id="ARBA00023180"/>
    </source>
</evidence>
<dbReference type="EMBL" id="CAMXCT010000435">
    <property type="protein sequence ID" value="CAI3978762.1"/>
    <property type="molecule type" value="Genomic_DNA"/>
</dbReference>
<feature type="chain" id="PRO_5043269762" description="palmitoyl-CoA hydrolase" evidence="10">
    <location>
        <begin position="20"/>
        <end position="355"/>
    </location>
</feature>
<dbReference type="AlphaFoldDB" id="A0A9P1BSZ9"/>
<keyword evidence="6" id="KW-0458">Lysosome</keyword>
<dbReference type="SUPFAM" id="SSF53474">
    <property type="entry name" value="alpha/beta-Hydrolases"/>
    <property type="match status" value="1"/>
</dbReference>
<dbReference type="PANTHER" id="PTHR11247">
    <property type="entry name" value="PALMITOYL-PROTEIN THIOESTERASE/DOLICHYLDIPHOSPHATASE 1"/>
    <property type="match status" value="1"/>
</dbReference>
<keyword evidence="13" id="KW-1185">Reference proteome</keyword>
<dbReference type="Proteomes" id="UP001152797">
    <property type="component" value="Unassembled WGS sequence"/>
</dbReference>
<comment type="caution">
    <text evidence="11">The sequence shown here is derived from an EMBL/GenBank/DDBJ whole genome shotgun (WGS) entry which is preliminary data.</text>
</comment>
<protein>
    <recommendedName>
        <fullName evidence="7">palmitoyl-CoA hydrolase</fullName>
        <ecNumber evidence="7">3.1.2.2</ecNumber>
    </recommendedName>
</protein>
<reference evidence="12 13" key="2">
    <citation type="submission" date="2024-05" db="EMBL/GenBank/DDBJ databases">
        <authorList>
            <person name="Chen Y."/>
            <person name="Shah S."/>
            <person name="Dougan E. K."/>
            <person name="Thang M."/>
            <person name="Chan C."/>
        </authorList>
    </citation>
    <scope>NUCLEOTIDE SEQUENCE [LARGE SCALE GENOMIC DNA]</scope>
</reference>
<gene>
    <name evidence="11" type="ORF">C1SCF055_LOCUS6765</name>
</gene>
<evidence type="ECO:0000256" key="7">
    <source>
        <dbReference type="ARBA" id="ARBA00038848"/>
    </source>
</evidence>
<dbReference type="GO" id="GO:0016790">
    <property type="term" value="F:thiolester hydrolase activity"/>
    <property type="evidence" value="ECO:0007669"/>
    <property type="project" value="TreeGrafter"/>
</dbReference>
<keyword evidence="4" id="KW-1015">Disulfide bond</keyword>
<dbReference type="GO" id="GO:0098599">
    <property type="term" value="F:palmitoyl hydrolase activity"/>
    <property type="evidence" value="ECO:0007669"/>
    <property type="project" value="InterPro"/>
</dbReference>
<dbReference type="EC" id="3.1.2.2" evidence="7"/>
<evidence type="ECO:0000256" key="1">
    <source>
        <dbReference type="ARBA" id="ARBA00004371"/>
    </source>
</evidence>
<keyword evidence="5" id="KW-0325">Glycoprotein</keyword>
<evidence type="ECO:0000256" key="3">
    <source>
        <dbReference type="ARBA" id="ARBA00022801"/>
    </source>
</evidence>
<feature type="signal peptide" evidence="10">
    <location>
        <begin position="1"/>
        <end position="19"/>
    </location>
</feature>
<reference evidence="11" key="1">
    <citation type="submission" date="2022-10" db="EMBL/GenBank/DDBJ databases">
        <authorList>
            <person name="Chen Y."/>
            <person name="Dougan E. K."/>
            <person name="Chan C."/>
            <person name="Rhodes N."/>
            <person name="Thang M."/>
        </authorList>
    </citation>
    <scope>NUCLEOTIDE SEQUENCE</scope>
</reference>
<dbReference type="PRINTS" id="PR00414">
    <property type="entry name" value="PPTHIESTRASE"/>
</dbReference>
<comment type="catalytic activity">
    <reaction evidence="8">
        <text>S-hexadecanoyl-N-acetylcysteamine + H2O = N-acetylcysteamine + hexadecanoate + H(+)</text>
        <dbReference type="Rhea" id="RHEA:84099"/>
        <dbReference type="ChEBI" id="CHEBI:7896"/>
        <dbReference type="ChEBI" id="CHEBI:15377"/>
        <dbReference type="ChEBI" id="CHEBI:15378"/>
        <dbReference type="ChEBI" id="CHEBI:74410"/>
        <dbReference type="ChEBI" id="CHEBI:233601"/>
    </reaction>
</comment>
<keyword evidence="3" id="KW-0378">Hydrolase</keyword>
<accession>A0A9P1BSZ9</accession>
<dbReference type="Pfam" id="PF02089">
    <property type="entry name" value="Palm_thioest"/>
    <property type="match status" value="1"/>
</dbReference>
<dbReference type="EMBL" id="CAMXCT030000435">
    <property type="protein sequence ID" value="CAL4766074.1"/>
    <property type="molecule type" value="Genomic_DNA"/>
</dbReference>
<evidence type="ECO:0000313" key="12">
    <source>
        <dbReference type="EMBL" id="CAL4766074.1"/>
    </source>
</evidence>
<dbReference type="GO" id="GO:0005764">
    <property type="term" value="C:lysosome"/>
    <property type="evidence" value="ECO:0007669"/>
    <property type="project" value="UniProtKB-SubCell"/>
</dbReference>
<evidence type="ECO:0000256" key="2">
    <source>
        <dbReference type="ARBA" id="ARBA00022729"/>
    </source>
</evidence>
<dbReference type="InterPro" id="IPR029058">
    <property type="entry name" value="AB_hydrolase_fold"/>
</dbReference>
<comment type="function">
    <text evidence="9">Catalyzes the cleavage of thioester bonds from S-palmitoyl-CoA or S-palmitoyl-N-acetylcysteamine (unbranched structures) but does not have activity against palmitoylcysteine or palmitoylated proteins, branched structures or bulky head groups. Conversely, hydrolyzes both long and short chain fatty acyl-CoA substrate.</text>
</comment>
<organism evidence="11">
    <name type="scientific">Cladocopium goreaui</name>
    <dbReference type="NCBI Taxonomy" id="2562237"/>
    <lineage>
        <taxon>Eukaryota</taxon>
        <taxon>Sar</taxon>
        <taxon>Alveolata</taxon>
        <taxon>Dinophyceae</taxon>
        <taxon>Suessiales</taxon>
        <taxon>Symbiodiniaceae</taxon>
        <taxon>Cladocopium</taxon>
    </lineage>
</organism>
<evidence type="ECO:0000313" key="13">
    <source>
        <dbReference type="Proteomes" id="UP001152797"/>
    </source>
</evidence>
<sequence length="355" mass="39883">MSFLLSCFAILGHFVVAIAHDDSCDASLLQLQEKLDRSQLNFSDNPYILHFRKAETAGQKKTSQAELPIVMMHGMGDYGSNPAGMVPMQNMLAGIANTYVHSVELCSNPDQLSHCSDDDQQNGFFMTMEKQVDQFARVVRADSELYRGFNALGFSQGNTVIRGYIHKYNDPPVNTFLSIHGVLMGVNGVPDCPLTSGLCRLLTSIISHVGIYSSFVQDHLAQANYFRDAANLKAYRASCHFLPFINNEIQGPGNQNSVHKSNFESLQKLVLVMAQNDSMVHPKESEHFGYFKDGSRTELVTMRDAPWYKDDWFGLKSLDEAKKIDFYSTPGDHLRFSKEFLHELVARYFASNKPP</sequence>
<evidence type="ECO:0000256" key="9">
    <source>
        <dbReference type="ARBA" id="ARBA00093353"/>
    </source>
</evidence>
<evidence type="ECO:0000256" key="10">
    <source>
        <dbReference type="SAM" id="SignalP"/>
    </source>
</evidence>
<dbReference type="Gene3D" id="3.40.50.1820">
    <property type="entry name" value="alpha/beta hydrolase"/>
    <property type="match status" value="1"/>
</dbReference>
<proteinExistence type="predicted"/>
<comment type="subcellular location">
    <subcellularLocation>
        <location evidence="1">Lysosome</location>
    </subcellularLocation>
</comment>
<evidence type="ECO:0000256" key="8">
    <source>
        <dbReference type="ARBA" id="ARBA00093223"/>
    </source>
</evidence>